<gene>
    <name evidence="1" type="ORF">BJP36_20035</name>
</gene>
<name>A0A1D9G2K9_MOOP1</name>
<proteinExistence type="predicted"/>
<dbReference type="AlphaFoldDB" id="A0A1D9G2K9"/>
<evidence type="ECO:0000313" key="2">
    <source>
        <dbReference type="Proteomes" id="UP000176944"/>
    </source>
</evidence>
<dbReference type="EMBL" id="CP017708">
    <property type="protein sequence ID" value="AOY81856.1"/>
    <property type="molecule type" value="Genomic_DNA"/>
</dbReference>
<organism evidence="1 2">
    <name type="scientific">Moorena producens (strain JHB)</name>
    <dbReference type="NCBI Taxonomy" id="1454205"/>
    <lineage>
        <taxon>Bacteria</taxon>
        <taxon>Bacillati</taxon>
        <taxon>Cyanobacteriota</taxon>
        <taxon>Cyanophyceae</taxon>
        <taxon>Coleofasciculales</taxon>
        <taxon>Coleofasciculaceae</taxon>
        <taxon>Moorena</taxon>
    </lineage>
</organism>
<protein>
    <submittedName>
        <fullName evidence="1">Uncharacterized protein</fullName>
    </submittedName>
</protein>
<evidence type="ECO:0000313" key="1">
    <source>
        <dbReference type="EMBL" id="AOY81856.1"/>
    </source>
</evidence>
<reference evidence="2" key="1">
    <citation type="submission" date="2016-10" db="EMBL/GenBank/DDBJ databases">
        <title>Comparative genomics uncovers the prolific and rare metabolic potential of the cyanobacterial genus Moorea.</title>
        <authorList>
            <person name="Leao T."/>
            <person name="Castelao G."/>
            <person name="Korobeynikov A."/>
            <person name="Monroe E.A."/>
            <person name="Podell S."/>
            <person name="Glukhov E."/>
            <person name="Allen E."/>
            <person name="Gerwick W.H."/>
            <person name="Gerwick L."/>
        </authorList>
    </citation>
    <scope>NUCLEOTIDE SEQUENCE [LARGE SCALE GENOMIC DNA]</scope>
    <source>
        <strain evidence="2">JHB</strain>
    </source>
</reference>
<sequence>MVGVDVKIDVNKTIDQILNSISFKTKFNILIINKTGGMLKRVGTYNDSANWPIGDVQSDSVYQQEFDGNSITNSFSFAANYETEGGKYFQFVATWPTIGSRKIGLDAINEGGDGPAKTAWDQTNDSNDKAVNNSPYKARAFLTTKDSSVIWVYEVSQ</sequence>
<accession>A0A1D9G2K9</accession>
<dbReference type="Proteomes" id="UP000176944">
    <property type="component" value="Chromosome"/>
</dbReference>